<dbReference type="Proteomes" id="UP001497700">
    <property type="component" value="Unassembled WGS sequence"/>
</dbReference>
<comment type="caution">
    <text evidence="1">The sequence shown here is derived from an EMBL/GenBank/DDBJ whole genome shotgun (WGS) entry which is preliminary data.</text>
</comment>
<accession>A0ACB9YLI2</accession>
<protein>
    <submittedName>
        <fullName evidence="1">Uncharacterized protein</fullName>
    </submittedName>
</protein>
<dbReference type="EMBL" id="MU393595">
    <property type="protein sequence ID" value="KAI4860213.1"/>
    <property type="molecule type" value="Genomic_DNA"/>
</dbReference>
<organism evidence="1 2">
    <name type="scientific">Hypoxylon rubiginosum</name>
    <dbReference type="NCBI Taxonomy" id="110542"/>
    <lineage>
        <taxon>Eukaryota</taxon>
        <taxon>Fungi</taxon>
        <taxon>Dikarya</taxon>
        <taxon>Ascomycota</taxon>
        <taxon>Pezizomycotina</taxon>
        <taxon>Sordariomycetes</taxon>
        <taxon>Xylariomycetidae</taxon>
        <taxon>Xylariales</taxon>
        <taxon>Hypoxylaceae</taxon>
        <taxon>Hypoxylon</taxon>
    </lineage>
</organism>
<sequence length="207" mass="22062">MLFRFTALAALAATATASNATGPYALRITGKDNADIDGFAAACHAGAGIEGLCYAAGTSLPPSVTEFYYNYTSYDAETGAPLQPGYLTYLLNVGSTDGPMVVPCAMQLDLTSWGSNVYTALIFPGLDGGNSLYQSENGTLYMYGGYDDSSFNSTYPTPIPALGNLTNFHLCYQFTGGYYYRSISWVTTLPPHNPSCEPVQLSFAELS</sequence>
<proteinExistence type="predicted"/>
<evidence type="ECO:0000313" key="2">
    <source>
        <dbReference type="Proteomes" id="UP001497700"/>
    </source>
</evidence>
<evidence type="ECO:0000313" key="1">
    <source>
        <dbReference type="EMBL" id="KAI4860213.1"/>
    </source>
</evidence>
<gene>
    <name evidence="1" type="ORF">F4820DRAFT_437499</name>
</gene>
<reference evidence="1 2" key="1">
    <citation type="journal article" date="2022" name="New Phytol.">
        <title>Ecological generalism drives hyperdiversity of secondary metabolite gene clusters in xylarialean endophytes.</title>
        <authorList>
            <person name="Franco M.E.E."/>
            <person name="Wisecaver J.H."/>
            <person name="Arnold A.E."/>
            <person name="Ju Y.M."/>
            <person name="Slot J.C."/>
            <person name="Ahrendt S."/>
            <person name="Moore L.P."/>
            <person name="Eastman K.E."/>
            <person name="Scott K."/>
            <person name="Konkel Z."/>
            <person name="Mondo S.J."/>
            <person name="Kuo A."/>
            <person name="Hayes R.D."/>
            <person name="Haridas S."/>
            <person name="Andreopoulos B."/>
            <person name="Riley R."/>
            <person name="LaButti K."/>
            <person name="Pangilinan J."/>
            <person name="Lipzen A."/>
            <person name="Amirebrahimi M."/>
            <person name="Yan J."/>
            <person name="Adam C."/>
            <person name="Keymanesh K."/>
            <person name="Ng V."/>
            <person name="Louie K."/>
            <person name="Northen T."/>
            <person name="Drula E."/>
            <person name="Henrissat B."/>
            <person name="Hsieh H.M."/>
            <person name="Youens-Clark K."/>
            <person name="Lutzoni F."/>
            <person name="Miadlikowska J."/>
            <person name="Eastwood D.C."/>
            <person name="Hamelin R.C."/>
            <person name="Grigoriev I.V."/>
            <person name="U'Ren J.M."/>
        </authorList>
    </citation>
    <scope>NUCLEOTIDE SEQUENCE [LARGE SCALE GENOMIC DNA]</scope>
    <source>
        <strain evidence="1 2">CBS 119005</strain>
    </source>
</reference>
<keyword evidence="2" id="KW-1185">Reference proteome</keyword>
<name>A0ACB9YLI2_9PEZI</name>